<evidence type="ECO:0000256" key="1">
    <source>
        <dbReference type="ARBA" id="ARBA00004141"/>
    </source>
</evidence>
<feature type="transmembrane region" description="Helical" evidence="5">
    <location>
        <begin position="73"/>
        <end position="91"/>
    </location>
</feature>
<protein>
    <submittedName>
        <fullName evidence="6">DoxX family protein</fullName>
    </submittedName>
</protein>
<reference evidence="6 7" key="1">
    <citation type="submission" date="2021-05" db="EMBL/GenBank/DDBJ databases">
        <title>Novel Bacillus species.</title>
        <authorList>
            <person name="Liu G."/>
        </authorList>
    </citation>
    <scope>NUCLEOTIDE SEQUENCE [LARGE SCALE GENOMIC DNA]</scope>
    <source>
        <strain evidence="6 7">FJAT-49705</strain>
    </source>
</reference>
<proteinExistence type="predicted"/>
<keyword evidence="3 5" id="KW-1133">Transmembrane helix</keyword>
<evidence type="ECO:0000313" key="6">
    <source>
        <dbReference type="EMBL" id="MBS4192465.1"/>
    </source>
</evidence>
<dbReference type="Pfam" id="PF07681">
    <property type="entry name" value="DoxX"/>
    <property type="match status" value="1"/>
</dbReference>
<feature type="transmembrane region" description="Helical" evidence="5">
    <location>
        <begin position="43"/>
        <end position="66"/>
    </location>
</feature>
<accession>A0ABS5NX99</accession>
<evidence type="ECO:0000256" key="2">
    <source>
        <dbReference type="ARBA" id="ARBA00022692"/>
    </source>
</evidence>
<evidence type="ECO:0000256" key="4">
    <source>
        <dbReference type="ARBA" id="ARBA00023136"/>
    </source>
</evidence>
<keyword evidence="7" id="KW-1185">Reference proteome</keyword>
<dbReference type="RefSeq" id="WP_213103864.1">
    <property type="nucleotide sequence ID" value="NZ_JAGYPM010000004.1"/>
</dbReference>
<organism evidence="6 7">
    <name type="scientific">Cytobacillus citreus</name>
    <dbReference type="NCBI Taxonomy" id="2833586"/>
    <lineage>
        <taxon>Bacteria</taxon>
        <taxon>Bacillati</taxon>
        <taxon>Bacillota</taxon>
        <taxon>Bacilli</taxon>
        <taxon>Bacillales</taxon>
        <taxon>Bacillaceae</taxon>
        <taxon>Cytobacillus</taxon>
    </lineage>
</organism>
<evidence type="ECO:0000256" key="3">
    <source>
        <dbReference type="ARBA" id="ARBA00022989"/>
    </source>
</evidence>
<sequence length="124" mass="13886">MVIKTSIISINLLRYAVAYVFIVSSMLKFFNPEMGAYFVNLGLPYPIIVMYIVAITEFICGAFILMNRSVSNATIPLIGILITAILLTKTPMISSGFIQFAANARLDIVMLILLFILYRQPSRK</sequence>
<gene>
    <name evidence="6" type="ORF">KHA94_20115</name>
</gene>
<dbReference type="EMBL" id="JAGYPM010000004">
    <property type="protein sequence ID" value="MBS4192465.1"/>
    <property type="molecule type" value="Genomic_DNA"/>
</dbReference>
<keyword evidence="4 5" id="KW-0472">Membrane</keyword>
<feature type="transmembrane region" description="Helical" evidence="5">
    <location>
        <begin position="97"/>
        <end position="118"/>
    </location>
</feature>
<feature type="transmembrane region" description="Helical" evidence="5">
    <location>
        <begin position="12"/>
        <end position="31"/>
    </location>
</feature>
<dbReference type="InterPro" id="IPR032808">
    <property type="entry name" value="DoxX"/>
</dbReference>
<evidence type="ECO:0000313" key="7">
    <source>
        <dbReference type="Proteomes" id="UP000681027"/>
    </source>
</evidence>
<keyword evidence="2 5" id="KW-0812">Transmembrane</keyword>
<comment type="caution">
    <text evidence="6">The sequence shown here is derived from an EMBL/GenBank/DDBJ whole genome shotgun (WGS) entry which is preliminary data.</text>
</comment>
<name>A0ABS5NX99_9BACI</name>
<dbReference type="Proteomes" id="UP000681027">
    <property type="component" value="Unassembled WGS sequence"/>
</dbReference>
<evidence type="ECO:0000256" key="5">
    <source>
        <dbReference type="SAM" id="Phobius"/>
    </source>
</evidence>
<comment type="subcellular location">
    <subcellularLocation>
        <location evidence="1">Membrane</location>
        <topology evidence="1">Multi-pass membrane protein</topology>
    </subcellularLocation>
</comment>